<dbReference type="AlphaFoldDB" id="A0A0B1T3Z4"/>
<evidence type="ECO:0000256" key="4">
    <source>
        <dbReference type="SAM" id="Coils"/>
    </source>
</evidence>
<sequence>MEEEDDYMSDNFLAMTQDVKPGIATSVEHRRILKIESERARSRQQDTVKPRKRELEKVLREEALSKPVPETSKGFSLLAKMGYKPGMSLGKKKDGRVVILRTLADYLPLFVTDYYQALLPPVLISEKDLGSGIKEPIPLEVKVTRTGLGHDSERENQSKQRLLREMERMKRRAEQTVELIDDYRKRKRGLSNTKDLIRDILASRKVCVELDMRMDIEFPEQSWFWKSYKQPNNEDETTGERLNSVIAADDDDNSRKYVYANGKQAPQEERFDELADEELNERLTQITCYLRSTHRYCIWCGCQFEGQEELESYCPGFDRQAHDSIDE</sequence>
<dbReference type="InterPro" id="IPR025239">
    <property type="entry name" value="DUF4187"/>
</dbReference>
<dbReference type="GO" id="GO:0000776">
    <property type="term" value="C:kinetochore"/>
    <property type="evidence" value="ECO:0007669"/>
    <property type="project" value="TreeGrafter"/>
</dbReference>
<accession>A0A0B1T3Z4</accession>
<comment type="similarity">
    <text evidence="1">Belongs to the GPATCH11 family.</text>
</comment>
<keyword evidence="7" id="KW-1185">Reference proteome</keyword>
<name>A0A0B1T3Z4_OESDE</name>
<dbReference type="Proteomes" id="UP000053660">
    <property type="component" value="Unassembled WGS sequence"/>
</dbReference>
<dbReference type="InterPro" id="IPR000467">
    <property type="entry name" value="G_patch_dom"/>
</dbReference>
<evidence type="ECO:0000259" key="5">
    <source>
        <dbReference type="PROSITE" id="PS50174"/>
    </source>
</evidence>
<keyword evidence="4" id="KW-0175">Coiled coil</keyword>
<proteinExistence type="inferred from homology"/>
<dbReference type="PROSITE" id="PS50174">
    <property type="entry name" value="G_PATCH"/>
    <property type="match status" value="1"/>
</dbReference>
<feature type="coiled-coil region" evidence="4">
    <location>
        <begin position="152"/>
        <end position="186"/>
    </location>
</feature>
<feature type="domain" description="G-patch" evidence="5">
    <location>
        <begin position="70"/>
        <end position="153"/>
    </location>
</feature>
<evidence type="ECO:0000256" key="3">
    <source>
        <dbReference type="ARBA" id="ARBA00030688"/>
    </source>
</evidence>
<dbReference type="PANTHER" id="PTHR21032:SF0">
    <property type="entry name" value="G PATCH DOMAIN-CONTAINING PROTEIN 11"/>
    <property type="match status" value="1"/>
</dbReference>
<gene>
    <name evidence="6" type="ORF">OESDEN_07831</name>
</gene>
<dbReference type="Pfam" id="PF01585">
    <property type="entry name" value="G-patch"/>
    <property type="match status" value="1"/>
</dbReference>
<dbReference type="GO" id="GO:0003676">
    <property type="term" value="F:nucleic acid binding"/>
    <property type="evidence" value="ECO:0007669"/>
    <property type="project" value="InterPro"/>
</dbReference>
<evidence type="ECO:0000313" key="6">
    <source>
        <dbReference type="EMBL" id="KHJ92283.1"/>
    </source>
</evidence>
<evidence type="ECO:0000256" key="1">
    <source>
        <dbReference type="ARBA" id="ARBA00007140"/>
    </source>
</evidence>
<dbReference type="OrthoDB" id="786951at2759"/>
<organism evidence="6 7">
    <name type="scientific">Oesophagostomum dentatum</name>
    <name type="common">Nodular worm</name>
    <dbReference type="NCBI Taxonomy" id="61180"/>
    <lineage>
        <taxon>Eukaryota</taxon>
        <taxon>Metazoa</taxon>
        <taxon>Ecdysozoa</taxon>
        <taxon>Nematoda</taxon>
        <taxon>Chromadorea</taxon>
        <taxon>Rhabditida</taxon>
        <taxon>Rhabditina</taxon>
        <taxon>Rhabditomorpha</taxon>
        <taxon>Strongyloidea</taxon>
        <taxon>Strongylidae</taxon>
        <taxon>Oesophagostomum</taxon>
    </lineage>
</organism>
<dbReference type="PANTHER" id="PTHR21032">
    <property type="entry name" value="G PATCH DOMAIN-CONTAINING PROTEIN 11"/>
    <property type="match status" value="1"/>
</dbReference>
<dbReference type="Pfam" id="PF13821">
    <property type="entry name" value="DUF4187"/>
    <property type="match status" value="1"/>
</dbReference>
<dbReference type="SMART" id="SM01173">
    <property type="entry name" value="DUF4187"/>
    <property type="match status" value="1"/>
</dbReference>
<dbReference type="EMBL" id="KN551456">
    <property type="protein sequence ID" value="KHJ92283.1"/>
    <property type="molecule type" value="Genomic_DNA"/>
</dbReference>
<evidence type="ECO:0000256" key="2">
    <source>
        <dbReference type="ARBA" id="ARBA00021978"/>
    </source>
</evidence>
<evidence type="ECO:0000313" key="7">
    <source>
        <dbReference type="Proteomes" id="UP000053660"/>
    </source>
</evidence>
<reference evidence="6 7" key="1">
    <citation type="submission" date="2014-03" db="EMBL/GenBank/DDBJ databases">
        <title>Draft genome of the hookworm Oesophagostomum dentatum.</title>
        <authorList>
            <person name="Mitreva M."/>
        </authorList>
    </citation>
    <scope>NUCLEOTIDE SEQUENCE [LARGE SCALE GENOMIC DNA]</scope>
    <source>
        <strain evidence="6 7">OD-Hann</strain>
    </source>
</reference>
<dbReference type="InterPro" id="IPR039249">
    <property type="entry name" value="GPATCH11"/>
</dbReference>
<protein>
    <recommendedName>
        <fullName evidence="2">G patch domain-containing protein 11</fullName>
    </recommendedName>
    <alternativeName>
        <fullName evidence="3">Coiled-coil domain-containing protein 75</fullName>
    </alternativeName>
</protein>